<feature type="transmembrane region" description="Helical" evidence="1">
    <location>
        <begin position="145"/>
        <end position="166"/>
    </location>
</feature>
<name>A0ABP9D3H5_9ACTN</name>
<reference evidence="3" key="1">
    <citation type="journal article" date="2019" name="Int. J. Syst. Evol. Microbiol.">
        <title>The Global Catalogue of Microorganisms (GCM) 10K type strain sequencing project: providing services to taxonomists for standard genome sequencing and annotation.</title>
        <authorList>
            <consortium name="The Broad Institute Genomics Platform"/>
            <consortium name="The Broad Institute Genome Sequencing Center for Infectious Disease"/>
            <person name="Wu L."/>
            <person name="Ma J."/>
        </authorList>
    </citation>
    <scope>NUCLEOTIDE SEQUENCE [LARGE SCALE GENOMIC DNA]</scope>
    <source>
        <strain evidence="3">JCM 18542</strain>
    </source>
</reference>
<proteinExistence type="predicted"/>
<keyword evidence="3" id="KW-1185">Reference proteome</keyword>
<comment type="caution">
    <text evidence="2">The sequence shown here is derived from an EMBL/GenBank/DDBJ whole genome shotgun (WGS) entry which is preliminary data.</text>
</comment>
<protein>
    <submittedName>
        <fullName evidence="2">Uncharacterized protein</fullName>
    </submittedName>
</protein>
<evidence type="ECO:0000256" key="1">
    <source>
        <dbReference type="SAM" id="Phobius"/>
    </source>
</evidence>
<dbReference type="Proteomes" id="UP001500839">
    <property type="component" value="Unassembled WGS sequence"/>
</dbReference>
<gene>
    <name evidence="2" type="ORF">GCM10023353_39420</name>
</gene>
<accession>A0ABP9D3H5</accession>
<organism evidence="2 3">
    <name type="scientific">Tomitella cavernea</name>
    <dbReference type="NCBI Taxonomy" id="1387982"/>
    <lineage>
        <taxon>Bacteria</taxon>
        <taxon>Bacillati</taxon>
        <taxon>Actinomycetota</taxon>
        <taxon>Actinomycetes</taxon>
        <taxon>Mycobacteriales</taxon>
        <taxon>Tomitella</taxon>
    </lineage>
</organism>
<keyword evidence="1" id="KW-0812">Transmembrane</keyword>
<keyword evidence="1" id="KW-0472">Membrane</keyword>
<sequence>MVIALSGVLQILGTVMTSVGLLIAWWHLDSTQRSAQAMFAGAMMRLRRALGIKKSVSVQVPAAFGSAGMLSAEVSASIAYDPGKPAQGQIESLFRECEILRKEICDVRKEAATHREQSHEREQKLDEQLRSAISDSEQRAERRQFAYWGCVLAGVLMSMAGIVLGMCAAI</sequence>
<evidence type="ECO:0000313" key="3">
    <source>
        <dbReference type="Proteomes" id="UP001500839"/>
    </source>
</evidence>
<dbReference type="EMBL" id="BAABKQ010000003">
    <property type="protein sequence ID" value="GAA4826334.1"/>
    <property type="molecule type" value="Genomic_DNA"/>
</dbReference>
<evidence type="ECO:0000313" key="2">
    <source>
        <dbReference type="EMBL" id="GAA4826334.1"/>
    </source>
</evidence>
<feature type="transmembrane region" description="Helical" evidence="1">
    <location>
        <begin position="6"/>
        <end position="28"/>
    </location>
</feature>
<keyword evidence="1" id="KW-1133">Transmembrane helix</keyword>